<evidence type="ECO:0000313" key="1">
    <source>
        <dbReference type="EMBL" id="TCO82634.1"/>
    </source>
</evidence>
<proteinExistence type="predicted"/>
<dbReference type="Gene3D" id="3.30.450.40">
    <property type="match status" value="1"/>
</dbReference>
<dbReference type="OrthoDB" id="8525200at2"/>
<dbReference type="AlphaFoldDB" id="A0A4R2L5H5"/>
<evidence type="ECO:0008006" key="3">
    <source>
        <dbReference type="Google" id="ProtNLM"/>
    </source>
</evidence>
<dbReference type="InterPro" id="IPR007435">
    <property type="entry name" value="DUF484"/>
</dbReference>
<sequence length="234" mass="24411">MSTPLSLPAALSAADAEAAVAHFLAEHPDFFGRHLELLATLSVPHPVGGGATSLVERQLGLLREQNAALRTRLAELVEVARGNDRLAARMQALALALIEARSLDEVLTVVPATLRDEFSADACCLRLAATATVAPPAGGVFIDATQFARYQHAIDGVRPVCGPLDEALARDLFETLPVASAALLPLRGGGWNGLLAIGSRDAARFGPGLGTLFLSRIAALVVQALEPHLGPLQA</sequence>
<gene>
    <name evidence="1" type="ORF">EV699_10426</name>
</gene>
<dbReference type="Proteomes" id="UP000295765">
    <property type="component" value="Unassembled WGS sequence"/>
</dbReference>
<organism evidence="1 2">
    <name type="scientific">Plasticicumulans lactativorans</name>
    <dbReference type="NCBI Taxonomy" id="1133106"/>
    <lineage>
        <taxon>Bacteria</taxon>
        <taxon>Pseudomonadati</taxon>
        <taxon>Pseudomonadota</taxon>
        <taxon>Gammaproteobacteria</taxon>
        <taxon>Candidatus Competibacteraceae</taxon>
        <taxon>Plasticicumulans</taxon>
    </lineage>
</organism>
<reference evidence="1 2" key="1">
    <citation type="submission" date="2019-03" db="EMBL/GenBank/DDBJ databases">
        <title>Genomic Encyclopedia of Type Strains, Phase IV (KMG-IV): sequencing the most valuable type-strain genomes for metagenomic binning, comparative biology and taxonomic classification.</title>
        <authorList>
            <person name="Goeker M."/>
        </authorList>
    </citation>
    <scope>NUCLEOTIDE SEQUENCE [LARGE SCALE GENOMIC DNA]</scope>
    <source>
        <strain evidence="1 2">DSM 25287</strain>
    </source>
</reference>
<comment type="caution">
    <text evidence="1">The sequence shown here is derived from an EMBL/GenBank/DDBJ whole genome shotgun (WGS) entry which is preliminary data.</text>
</comment>
<protein>
    <recommendedName>
        <fullName evidence="3">DUF484 family protein</fullName>
    </recommendedName>
</protein>
<accession>A0A4R2L5H5</accession>
<name>A0A4R2L5H5_9GAMM</name>
<keyword evidence="2" id="KW-1185">Reference proteome</keyword>
<dbReference type="RefSeq" id="WP_132539074.1">
    <property type="nucleotide sequence ID" value="NZ_SLWY01000004.1"/>
</dbReference>
<dbReference type="PANTHER" id="PTHR38765:SF1">
    <property type="entry name" value="DUF484 DOMAIN-CONTAINING PROTEIN"/>
    <property type="match status" value="1"/>
</dbReference>
<dbReference type="EMBL" id="SLWY01000004">
    <property type="protein sequence ID" value="TCO82634.1"/>
    <property type="molecule type" value="Genomic_DNA"/>
</dbReference>
<evidence type="ECO:0000313" key="2">
    <source>
        <dbReference type="Proteomes" id="UP000295765"/>
    </source>
</evidence>
<dbReference type="PANTHER" id="PTHR38765">
    <property type="entry name" value="DUF484 DOMAIN-CONTAINING PROTEIN"/>
    <property type="match status" value="1"/>
</dbReference>
<dbReference type="InterPro" id="IPR029016">
    <property type="entry name" value="GAF-like_dom_sf"/>
</dbReference>
<dbReference type="Pfam" id="PF04340">
    <property type="entry name" value="DUF484"/>
    <property type="match status" value="1"/>
</dbReference>